<dbReference type="PROSITE" id="PS01124">
    <property type="entry name" value="HTH_ARAC_FAMILY_2"/>
    <property type="match status" value="1"/>
</dbReference>
<dbReference type="InterPro" id="IPR018060">
    <property type="entry name" value="HTH_AraC"/>
</dbReference>
<evidence type="ECO:0000256" key="1">
    <source>
        <dbReference type="ARBA" id="ARBA00023015"/>
    </source>
</evidence>
<dbReference type="SMART" id="SM00342">
    <property type="entry name" value="HTH_ARAC"/>
    <property type="match status" value="1"/>
</dbReference>
<keyword evidence="2" id="KW-0238">DNA-binding</keyword>
<dbReference type="PANTHER" id="PTHR46796:SF12">
    <property type="entry name" value="HTH-TYPE DNA-BINDING TRANSCRIPTIONAL ACTIVATOR EUTR"/>
    <property type="match status" value="1"/>
</dbReference>
<sequence>MTVTDARELTGEIADDGRGGKTGAGLAELRRLLADVFGILVEDAAGDADRSRFRGRKYRLGQILGGYLDLWQGVSLAGRIADTSYVLLAPALGSADAVLDDGPVAVLPGHVLVAHPGEEMRLTVGRRCRLWIVNIPLSAIHIALSALGEATTTRPLRFDRLMNIRQGPGQSWVRMATLIRQELESEGALVEVPDVARAYEQALVETLLRVHRHTYSDQIERQSAPGVGDGGGQHRDHWPRVLRAVLQQIDEHPTRRYRIDDLAGDAGVSTKTLQKYFREHLGVTPIEYLRIRRLDLAHQALLAADRSTTNVETVMRRLGFRSYGHFSRHYQQRFGQLPGDTLRLPPG</sequence>
<dbReference type="EMBL" id="JAAGOA010000027">
    <property type="protein sequence ID" value="NEE03974.1"/>
    <property type="molecule type" value="Genomic_DNA"/>
</dbReference>
<feature type="domain" description="HTH araC/xylS-type" evidence="4">
    <location>
        <begin position="243"/>
        <end position="344"/>
    </location>
</feature>
<dbReference type="InterPro" id="IPR009057">
    <property type="entry name" value="Homeodomain-like_sf"/>
</dbReference>
<dbReference type="RefSeq" id="WP_163744106.1">
    <property type="nucleotide sequence ID" value="NZ_JAAGOA010000027.1"/>
</dbReference>
<keyword evidence="6" id="KW-1185">Reference proteome</keyword>
<dbReference type="PANTHER" id="PTHR46796">
    <property type="entry name" value="HTH-TYPE TRANSCRIPTIONAL ACTIVATOR RHAS-RELATED"/>
    <property type="match status" value="1"/>
</dbReference>
<evidence type="ECO:0000256" key="3">
    <source>
        <dbReference type="ARBA" id="ARBA00023163"/>
    </source>
</evidence>
<keyword evidence="1" id="KW-0805">Transcription regulation</keyword>
<dbReference type="Proteomes" id="UP000475214">
    <property type="component" value="Unassembled WGS sequence"/>
</dbReference>
<evidence type="ECO:0000313" key="5">
    <source>
        <dbReference type="EMBL" id="NEE03974.1"/>
    </source>
</evidence>
<gene>
    <name evidence="5" type="ORF">G1H10_27775</name>
</gene>
<comment type="caution">
    <text evidence="5">The sequence shown here is derived from an EMBL/GenBank/DDBJ whole genome shotgun (WGS) entry which is preliminary data.</text>
</comment>
<protein>
    <submittedName>
        <fullName evidence="5">AraC family transcriptional regulator</fullName>
    </submittedName>
</protein>
<evidence type="ECO:0000259" key="4">
    <source>
        <dbReference type="PROSITE" id="PS01124"/>
    </source>
</evidence>
<reference evidence="5 6" key="1">
    <citation type="submission" date="2020-02" db="EMBL/GenBank/DDBJ databases">
        <authorList>
            <person name="Li X.-J."/>
            <person name="Han X.-M."/>
        </authorList>
    </citation>
    <scope>NUCLEOTIDE SEQUENCE [LARGE SCALE GENOMIC DNA]</scope>
    <source>
        <strain evidence="5 6">CCTCC AB 2017055</strain>
    </source>
</reference>
<dbReference type="GO" id="GO:0003700">
    <property type="term" value="F:DNA-binding transcription factor activity"/>
    <property type="evidence" value="ECO:0007669"/>
    <property type="project" value="InterPro"/>
</dbReference>
<organism evidence="5 6">
    <name type="scientific">Phytoactinopolyspora halotolerans</name>
    <dbReference type="NCBI Taxonomy" id="1981512"/>
    <lineage>
        <taxon>Bacteria</taxon>
        <taxon>Bacillati</taxon>
        <taxon>Actinomycetota</taxon>
        <taxon>Actinomycetes</taxon>
        <taxon>Jiangellales</taxon>
        <taxon>Jiangellaceae</taxon>
        <taxon>Phytoactinopolyspora</taxon>
    </lineage>
</organism>
<dbReference type="InterPro" id="IPR035418">
    <property type="entry name" value="AraC-bd_2"/>
</dbReference>
<evidence type="ECO:0000256" key="2">
    <source>
        <dbReference type="ARBA" id="ARBA00023125"/>
    </source>
</evidence>
<keyword evidence="3" id="KW-0804">Transcription</keyword>
<evidence type="ECO:0000313" key="6">
    <source>
        <dbReference type="Proteomes" id="UP000475214"/>
    </source>
</evidence>
<dbReference type="Gene3D" id="1.10.10.60">
    <property type="entry name" value="Homeodomain-like"/>
    <property type="match status" value="1"/>
</dbReference>
<dbReference type="SUPFAM" id="SSF46689">
    <property type="entry name" value="Homeodomain-like"/>
    <property type="match status" value="2"/>
</dbReference>
<dbReference type="Pfam" id="PF14525">
    <property type="entry name" value="AraC_binding_2"/>
    <property type="match status" value="1"/>
</dbReference>
<accession>A0A6L9SH58</accession>
<dbReference type="GO" id="GO:0043565">
    <property type="term" value="F:sequence-specific DNA binding"/>
    <property type="evidence" value="ECO:0007669"/>
    <property type="project" value="InterPro"/>
</dbReference>
<proteinExistence type="predicted"/>
<dbReference type="InterPro" id="IPR050204">
    <property type="entry name" value="AraC_XylS_family_regulators"/>
</dbReference>
<dbReference type="AlphaFoldDB" id="A0A6L9SH58"/>
<name>A0A6L9SH58_9ACTN</name>
<dbReference type="Pfam" id="PF12833">
    <property type="entry name" value="HTH_18"/>
    <property type="match status" value="1"/>
</dbReference>